<gene>
    <name evidence="1" type="ORF">B9Z19DRAFT_1120370</name>
</gene>
<dbReference type="EMBL" id="NESQ01000024">
    <property type="protein sequence ID" value="PUU82619.1"/>
    <property type="molecule type" value="Genomic_DNA"/>
</dbReference>
<protein>
    <submittedName>
        <fullName evidence="1">Uncharacterized protein</fullName>
    </submittedName>
</protein>
<sequence>MVEVSRAISMDEGPIMEVPKKDRDANASAHGIEQRCSSPSLKGVVHLDEPDSEPFGKKFTLRLSSLIWLGGEKIFKVETLAEPSSVSWFDLTASFRLYKRKILETVISQTESKEIMVRARGLSYSVAEMLITFLTIFPVTAGLGETRSWSMLKGVQPLARGIHEKFVTPLPTEVNAGDEGVRTLYIPITPSPTPSKEVHIQISIPSAHTTLLASAIFYTPSQKTCTKAADACLTTGEITCGENRTW</sequence>
<evidence type="ECO:0000313" key="2">
    <source>
        <dbReference type="Proteomes" id="UP000244722"/>
    </source>
</evidence>
<dbReference type="Proteomes" id="UP000244722">
    <property type="component" value="Unassembled WGS sequence"/>
</dbReference>
<proteinExistence type="predicted"/>
<evidence type="ECO:0000313" key="1">
    <source>
        <dbReference type="EMBL" id="PUU82619.1"/>
    </source>
</evidence>
<accession>A0A2T7A4F7</accession>
<organism evidence="1 2">
    <name type="scientific">Tuber borchii</name>
    <name type="common">White truffle</name>
    <dbReference type="NCBI Taxonomy" id="42251"/>
    <lineage>
        <taxon>Eukaryota</taxon>
        <taxon>Fungi</taxon>
        <taxon>Dikarya</taxon>
        <taxon>Ascomycota</taxon>
        <taxon>Pezizomycotina</taxon>
        <taxon>Pezizomycetes</taxon>
        <taxon>Pezizales</taxon>
        <taxon>Tuberaceae</taxon>
        <taxon>Tuber</taxon>
    </lineage>
</organism>
<reference evidence="1 2" key="1">
    <citation type="submission" date="2017-04" db="EMBL/GenBank/DDBJ databases">
        <title>Draft genome sequence of Tuber borchii Vittad., a whitish edible truffle.</title>
        <authorList>
            <consortium name="DOE Joint Genome Institute"/>
            <person name="Murat C."/>
            <person name="Kuo A."/>
            <person name="Barry K.W."/>
            <person name="Clum A."/>
            <person name="Dockter R.B."/>
            <person name="Fauchery L."/>
            <person name="Iotti M."/>
            <person name="Kohler A."/>
            <person name="Labutti K."/>
            <person name="Lindquist E.A."/>
            <person name="Lipzen A."/>
            <person name="Ohm R.A."/>
            <person name="Wang M."/>
            <person name="Grigoriev I.V."/>
            <person name="Zambonelli A."/>
            <person name="Martin F.M."/>
        </authorList>
    </citation>
    <scope>NUCLEOTIDE SEQUENCE [LARGE SCALE GENOMIC DNA]</scope>
    <source>
        <strain evidence="1 2">Tbo3840</strain>
    </source>
</reference>
<comment type="caution">
    <text evidence="1">The sequence shown here is derived from an EMBL/GenBank/DDBJ whole genome shotgun (WGS) entry which is preliminary data.</text>
</comment>
<keyword evidence="2" id="KW-1185">Reference proteome</keyword>
<name>A0A2T7A4F7_TUBBO</name>
<dbReference type="AlphaFoldDB" id="A0A2T7A4F7"/>
<dbReference type="STRING" id="42251.A0A2T7A4F7"/>
<dbReference type="OrthoDB" id="2603at2759"/>